<dbReference type="PANTHER" id="PTHR46009">
    <property type="entry name" value="VACUOLAR PROTEIN SORTING-ASSOCIATED PROTEIN VTA1 HOMOLOG"/>
    <property type="match status" value="1"/>
</dbReference>
<feature type="compositionally biased region" description="Basic and acidic residues" evidence="9">
    <location>
        <begin position="319"/>
        <end position="330"/>
    </location>
</feature>
<keyword evidence="5" id="KW-0963">Cytoplasm</keyword>
<feature type="compositionally biased region" description="Basic and acidic residues" evidence="9">
    <location>
        <begin position="197"/>
        <end position="212"/>
    </location>
</feature>
<evidence type="ECO:0000256" key="8">
    <source>
        <dbReference type="ARBA" id="ARBA00023136"/>
    </source>
</evidence>
<evidence type="ECO:0000259" key="11">
    <source>
        <dbReference type="Pfam" id="PF18097"/>
    </source>
</evidence>
<evidence type="ECO:0000256" key="9">
    <source>
        <dbReference type="SAM" id="MobiDB-lite"/>
    </source>
</evidence>
<feature type="region of interest" description="Disordered" evidence="9">
    <location>
        <begin position="181"/>
        <end position="360"/>
    </location>
</feature>
<evidence type="ECO:0000256" key="4">
    <source>
        <dbReference type="ARBA" id="ARBA00022448"/>
    </source>
</evidence>
<keyword evidence="8" id="KW-0472">Membrane</keyword>
<dbReference type="InterPro" id="IPR044538">
    <property type="entry name" value="Vta1-like"/>
</dbReference>
<dbReference type="InterPro" id="IPR041212">
    <property type="entry name" value="Vta1_C"/>
</dbReference>
<organism evidence="12 13">
    <name type="scientific">Nakaseomyces bracarensis</name>
    <dbReference type="NCBI Taxonomy" id="273131"/>
    <lineage>
        <taxon>Eukaryota</taxon>
        <taxon>Fungi</taxon>
        <taxon>Dikarya</taxon>
        <taxon>Ascomycota</taxon>
        <taxon>Saccharomycotina</taxon>
        <taxon>Saccharomycetes</taxon>
        <taxon>Saccharomycetales</taxon>
        <taxon>Saccharomycetaceae</taxon>
        <taxon>Nakaseomyces</taxon>
    </lineage>
</organism>
<comment type="caution">
    <text evidence="12">The sequence shown here is derived from an EMBL/GenBank/DDBJ whole genome shotgun (WGS) entry which is preliminary data.</text>
</comment>
<evidence type="ECO:0000256" key="3">
    <source>
        <dbReference type="ARBA" id="ARBA00007895"/>
    </source>
</evidence>
<evidence type="ECO:0000256" key="5">
    <source>
        <dbReference type="ARBA" id="ARBA00022490"/>
    </source>
</evidence>
<protein>
    <submittedName>
        <fullName evidence="12">Vacuolar protein sorting-associated protein VTA1</fullName>
    </submittedName>
</protein>
<keyword evidence="13" id="KW-1185">Reference proteome</keyword>
<dbReference type="EMBL" id="JBEVYD010000003">
    <property type="protein sequence ID" value="KAL3234272.1"/>
    <property type="molecule type" value="Genomic_DNA"/>
</dbReference>
<feature type="compositionally biased region" description="Acidic residues" evidence="9">
    <location>
        <begin position="213"/>
        <end position="232"/>
    </location>
</feature>
<dbReference type="Gene3D" id="1.20.5.420">
    <property type="entry name" value="Immunoglobulin FC, subunit C"/>
    <property type="match status" value="1"/>
</dbReference>
<sequence length="409" mass="45304">MIDSGTVRLIATANDMERAGLAVVAYYIRLYAVERLLSGAGATGSGSAGEEGDTCTAHGSGARSEEVTAAATDLLDQIETFKREALGDESPEAEGVKVLLKESNKAMVYVLNFTMSLYNDKLSQVSAGPYDRTLRQGLWCCIDLFNAVIHLWSKELKDPSKIAERIKYCKIYLSKLAKGELDPKKTEEEQDTEIDAELNKLVENENSSKDNDLDYQDFLTDEIPGEGDEEVDQTIGEPEVKVQPADVDDLINKLKLEDDEPPIEFPKKEPNVDEDEEDSSPFTLPSAPVSKPELRGQPAFIDSEDETDRDIDLGGSENNKVDADANKEDDQSNSDEIPVTRTTHPSQEASQKPEKKQYSSNDLMAMMDRSSKIDKVQRFAKYAISALNYEDIPTARDELTKALNLLDTL</sequence>
<evidence type="ECO:0000313" key="13">
    <source>
        <dbReference type="Proteomes" id="UP001623330"/>
    </source>
</evidence>
<proteinExistence type="inferred from homology"/>
<comment type="subcellular location">
    <subcellularLocation>
        <location evidence="2">Cytoplasm</location>
    </subcellularLocation>
    <subcellularLocation>
        <location evidence="1">Endosome membrane</location>
        <topology evidence="1">Peripheral membrane protein</topology>
    </subcellularLocation>
</comment>
<evidence type="ECO:0000256" key="7">
    <source>
        <dbReference type="ARBA" id="ARBA00022927"/>
    </source>
</evidence>
<dbReference type="PANTHER" id="PTHR46009:SF1">
    <property type="entry name" value="VACUOLAR PROTEIN SORTING-ASSOCIATED PROTEIN VTA1 HOMOLOG"/>
    <property type="match status" value="1"/>
</dbReference>
<keyword evidence="7" id="KW-0653">Protein transport</keyword>
<feature type="region of interest" description="Disordered" evidence="9">
    <location>
        <begin position="43"/>
        <end position="63"/>
    </location>
</feature>
<evidence type="ECO:0000313" key="12">
    <source>
        <dbReference type="EMBL" id="KAL3234272.1"/>
    </source>
</evidence>
<evidence type="ECO:0000259" key="10">
    <source>
        <dbReference type="Pfam" id="PF04652"/>
    </source>
</evidence>
<dbReference type="Proteomes" id="UP001623330">
    <property type="component" value="Unassembled WGS sequence"/>
</dbReference>
<dbReference type="Pfam" id="PF18097">
    <property type="entry name" value="Vta1_C"/>
    <property type="match status" value="1"/>
</dbReference>
<keyword evidence="4" id="KW-0813">Transport</keyword>
<accession>A0ABR4NYS8</accession>
<name>A0ABR4NYS8_9SACH</name>
<feature type="domain" description="Vta1/callose synthase N-terminal" evidence="10">
    <location>
        <begin position="59"/>
        <end position="180"/>
    </location>
</feature>
<feature type="compositionally biased region" description="Polar residues" evidence="9">
    <location>
        <begin position="340"/>
        <end position="350"/>
    </location>
</feature>
<gene>
    <name evidence="12" type="ORF">RNJ44_03034</name>
</gene>
<feature type="domain" description="Vta1 C-terminal" evidence="11">
    <location>
        <begin position="371"/>
        <end position="406"/>
    </location>
</feature>
<evidence type="ECO:0000256" key="1">
    <source>
        <dbReference type="ARBA" id="ARBA00004481"/>
    </source>
</evidence>
<dbReference type="Gene3D" id="1.25.40.270">
    <property type="entry name" value="Vacuolar protein sorting-associated protein vta1"/>
    <property type="match status" value="1"/>
</dbReference>
<dbReference type="InterPro" id="IPR023175">
    <property type="entry name" value="Vta1/CALS_N_sf"/>
</dbReference>
<evidence type="ECO:0000256" key="6">
    <source>
        <dbReference type="ARBA" id="ARBA00022753"/>
    </source>
</evidence>
<reference evidence="12 13" key="1">
    <citation type="submission" date="2024-05" db="EMBL/GenBank/DDBJ databases">
        <title>Long read based assembly of the Candida bracarensis genome reveals expanded adhesin content.</title>
        <authorList>
            <person name="Marcet-Houben M."/>
            <person name="Ksiezopolska E."/>
            <person name="Gabaldon T."/>
        </authorList>
    </citation>
    <scope>NUCLEOTIDE SEQUENCE [LARGE SCALE GENOMIC DNA]</scope>
    <source>
        <strain evidence="12 13">CBM6</strain>
    </source>
</reference>
<dbReference type="Pfam" id="PF04652">
    <property type="entry name" value="Vta1"/>
    <property type="match status" value="1"/>
</dbReference>
<keyword evidence="6" id="KW-0967">Endosome</keyword>
<comment type="similarity">
    <text evidence="3">Belongs to the VTA1 family.</text>
</comment>
<evidence type="ECO:0000256" key="2">
    <source>
        <dbReference type="ARBA" id="ARBA00004496"/>
    </source>
</evidence>
<dbReference type="InterPro" id="IPR039431">
    <property type="entry name" value="Vta1/CALS_N"/>
</dbReference>